<dbReference type="EMBL" id="BMMK01000006">
    <property type="protein sequence ID" value="GGM47644.1"/>
    <property type="molecule type" value="Genomic_DNA"/>
</dbReference>
<reference evidence="1" key="2">
    <citation type="submission" date="2020-09" db="EMBL/GenBank/DDBJ databases">
        <authorList>
            <person name="Sun Q."/>
            <person name="Zhou Y."/>
        </authorList>
    </citation>
    <scope>NUCLEOTIDE SEQUENCE</scope>
    <source>
        <strain evidence="1">CGMCC 4.5737</strain>
    </source>
</reference>
<dbReference type="Gene3D" id="3.90.1140.10">
    <property type="entry name" value="Cyclic phosphodiesterase"/>
    <property type="match status" value="1"/>
</dbReference>
<keyword evidence="2" id="KW-1185">Reference proteome</keyword>
<evidence type="ECO:0000313" key="2">
    <source>
        <dbReference type="Proteomes" id="UP000637578"/>
    </source>
</evidence>
<dbReference type="AlphaFoldDB" id="A0A8J3CC92"/>
<organism evidence="1 2">
    <name type="scientific">Longimycelium tulufanense</name>
    <dbReference type="NCBI Taxonomy" id="907463"/>
    <lineage>
        <taxon>Bacteria</taxon>
        <taxon>Bacillati</taxon>
        <taxon>Actinomycetota</taxon>
        <taxon>Actinomycetes</taxon>
        <taxon>Pseudonocardiales</taxon>
        <taxon>Pseudonocardiaceae</taxon>
        <taxon>Longimycelium</taxon>
    </lineage>
</organism>
<protein>
    <recommendedName>
        <fullName evidence="3">2'-5' RNA ligase family protein</fullName>
    </recommendedName>
</protein>
<dbReference type="Proteomes" id="UP000637578">
    <property type="component" value="Unassembled WGS sequence"/>
</dbReference>
<evidence type="ECO:0008006" key="3">
    <source>
        <dbReference type="Google" id="ProtNLM"/>
    </source>
</evidence>
<sequence>MSSDPGGPVDTLRSHWWWRPGWRYGRRCYTWLLTFARRPELHRLVSRYQGAMFALEGFDLVPLEWLHLPLQDVGFTDEVTPDQATRVADAVTPRLAEVGPLTLTFHELRLTSEALVLPARPLGALEPVRTAIREAVAEVLGADRVPAATEPVPQVSVAYANAPANAVFARAMLSGVDAPQVEVPVTAASLVVLGRDHHMYEWQNLASAPLRTSV</sequence>
<accession>A0A8J3CC92</accession>
<comment type="caution">
    <text evidence="1">The sequence shown here is derived from an EMBL/GenBank/DDBJ whole genome shotgun (WGS) entry which is preliminary data.</text>
</comment>
<gene>
    <name evidence="1" type="ORF">GCM10012275_18370</name>
</gene>
<name>A0A8J3CC92_9PSEU</name>
<evidence type="ECO:0000313" key="1">
    <source>
        <dbReference type="EMBL" id="GGM47644.1"/>
    </source>
</evidence>
<reference evidence="1" key="1">
    <citation type="journal article" date="2014" name="Int. J. Syst. Evol. Microbiol.">
        <title>Complete genome sequence of Corynebacterium casei LMG S-19264T (=DSM 44701T), isolated from a smear-ripened cheese.</title>
        <authorList>
            <consortium name="US DOE Joint Genome Institute (JGI-PGF)"/>
            <person name="Walter F."/>
            <person name="Albersmeier A."/>
            <person name="Kalinowski J."/>
            <person name="Ruckert C."/>
        </authorList>
    </citation>
    <scope>NUCLEOTIDE SEQUENCE</scope>
    <source>
        <strain evidence="1">CGMCC 4.5737</strain>
    </source>
</reference>
<dbReference type="InterPro" id="IPR009097">
    <property type="entry name" value="Cyclic_Pdiesterase"/>
</dbReference>
<dbReference type="Pfam" id="PF13563">
    <property type="entry name" value="2_5_RNA_ligase2"/>
    <property type="match status" value="1"/>
</dbReference>
<dbReference type="RefSeq" id="WP_189055914.1">
    <property type="nucleotide sequence ID" value="NZ_BMMK01000006.1"/>
</dbReference>
<dbReference type="SUPFAM" id="SSF55144">
    <property type="entry name" value="LigT-like"/>
    <property type="match status" value="1"/>
</dbReference>
<proteinExistence type="predicted"/>